<proteinExistence type="predicted"/>
<dbReference type="Gene3D" id="3.40.720.10">
    <property type="entry name" value="Alkaline Phosphatase, subunit A"/>
    <property type="match status" value="1"/>
</dbReference>
<dbReference type="RefSeq" id="WP_136496044.1">
    <property type="nucleotide sequence ID" value="NZ_CP046052.1"/>
</dbReference>
<dbReference type="InterPro" id="IPR000917">
    <property type="entry name" value="Sulfatase_N"/>
</dbReference>
<dbReference type="InterPro" id="IPR006311">
    <property type="entry name" value="TAT_signal"/>
</dbReference>
<evidence type="ECO:0000259" key="1">
    <source>
        <dbReference type="Pfam" id="PF00884"/>
    </source>
</evidence>
<reference evidence="2 3" key="1">
    <citation type="submission" date="2019-11" db="EMBL/GenBank/DDBJ databases">
        <title>The genome sequence of Methylocystis heyeri.</title>
        <authorList>
            <person name="Oshkin I.Y."/>
            <person name="Miroshnikov K."/>
            <person name="Dedysh S.N."/>
        </authorList>
    </citation>
    <scope>NUCLEOTIDE SEQUENCE [LARGE SCALE GENOMIC DNA]</scope>
    <source>
        <strain evidence="2 3">H2</strain>
    </source>
</reference>
<sequence length="591" mass="65429">MKSRRDVLAGAAGALGAAMTGPVPADAAPKGRVKAAASKVAAPAVLRRYGKQPNILFIFTDQERYRTKWPAGYSLPGHERLMAKGVTFHEHYCPATMCTSSRSVMMTGLTTPNSGMFENVDVPYMKSLSTKIPTIGHMLRKQGYHTAYKGKWHLSREFNVEEARDLLTDEMEKYGFSDYYSPGDMIGHTLGGYQFDNLIAASAVTWLRRKGQPLSGEGKPWFLTVGLVNPHDIMYFNTDLPGQSIQDTGKLMFHAARAPDHPLYKASWDQPLPSSLLQSLDSPDRPGAHAEYIKVWDYVLGHIPMEKDRWRRFNDYYLNCIRNVDQQISVILAELDALGLAEDTIIVFTSDHGEAAGAHGLHGKGPFAYEEGIHLPFFVVHPDVKGGQDCRALTSHIDLAPSLLALAGANAEKRGEAAGRDLPGKDFSSALSNPRSAGLNSVRDGALFTYSGLMTNDAELVRMNVEAKAAGKKTIVELAKARYLPDLKKRGNLRTVFDGRYKFSRYFAPLDHNKPKTLDELYKWNDVELFDLDADPGEMKNLAVDRAANAALIMAMNEKLNKVIAEEIGVDDGHELPNIPTVDWNVQEMDM</sequence>
<dbReference type="GO" id="GO:0015024">
    <property type="term" value="F:glucuronate-2-sulfatase activity"/>
    <property type="evidence" value="ECO:0007669"/>
    <property type="project" value="TreeGrafter"/>
</dbReference>
<keyword evidence="3" id="KW-1185">Reference proteome</keyword>
<dbReference type="KEGG" id="mhey:H2LOC_008695"/>
<dbReference type="SUPFAM" id="SSF53649">
    <property type="entry name" value="Alkaline phosphatase-like"/>
    <property type="match status" value="1"/>
</dbReference>
<organism evidence="2 3">
    <name type="scientific">Methylocystis heyeri</name>
    <dbReference type="NCBI Taxonomy" id="391905"/>
    <lineage>
        <taxon>Bacteria</taxon>
        <taxon>Pseudomonadati</taxon>
        <taxon>Pseudomonadota</taxon>
        <taxon>Alphaproteobacteria</taxon>
        <taxon>Hyphomicrobiales</taxon>
        <taxon>Methylocystaceae</taxon>
        <taxon>Methylocystis</taxon>
    </lineage>
</organism>
<keyword evidence="2" id="KW-0808">Transferase</keyword>
<dbReference type="PROSITE" id="PS51318">
    <property type="entry name" value="TAT"/>
    <property type="match status" value="1"/>
</dbReference>
<evidence type="ECO:0000313" key="2">
    <source>
        <dbReference type="EMBL" id="QGM45773.1"/>
    </source>
</evidence>
<keyword evidence="2" id="KW-0378">Hydrolase</keyword>
<dbReference type="GO" id="GO:0016740">
    <property type="term" value="F:transferase activity"/>
    <property type="evidence" value="ECO:0007669"/>
    <property type="project" value="UniProtKB-KW"/>
</dbReference>
<accession>A0A6B8KH15</accession>
<dbReference type="Pfam" id="PF00884">
    <property type="entry name" value="Sulfatase"/>
    <property type="match status" value="1"/>
</dbReference>
<evidence type="ECO:0000313" key="3">
    <source>
        <dbReference type="Proteomes" id="UP000309061"/>
    </source>
</evidence>
<dbReference type="Proteomes" id="UP000309061">
    <property type="component" value="Chromosome"/>
</dbReference>
<feature type="domain" description="Sulfatase N-terminal" evidence="1">
    <location>
        <begin position="53"/>
        <end position="409"/>
    </location>
</feature>
<name>A0A6B8KH15_9HYPH</name>
<dbReference type="OrthoDB" id="9795675at2"/>
<protein>
    <submittedName>
        <fullName evidence="2">Sulfatase-like hydrolase/transferase</fullName>
    </submittedName>
</protein>
<dbReference type="InterPro" id="IPR017850">
    <property type="entry name" value="Alkaline_phosphatase_core_sf"/>
</dbReference>
<dbReference type="InterPro" id="IPR051849">
    <property type="entry name" value="GAG-degrading_sulfatase"/>
</dbReference>
<dbReference type="PANTHER" id="PTHR46615">
    <property type="entry name" value="ARYLSULFATASE K"/>
    <property type="match status" value="1"/>
</dbReference>
<dbReference type="AlphaFoldDB" id="A0A6B8KH15"/>
<dbReference type="PANTHER" id="PTHR46615:SF1">
    <property type="entry name" value="ARYLSULFATASE K"/>
    <property type="match status" value="1"/>
</dbReference>
<gene>
    <name evidence="2" type="ORF">H2LOC_008695</name>
</gene>
<dbReference type="CDD" id="cd16035">
    <property type="entry name" value="sulfatase_like"/>
    <property type="match status" value="1"/>
</dbReference>
<dbReference type="EMBL" id="CP046052">
    <property type="protein sequence ID" value="QGM45773.1"/>
    <property type="molecule type" value="Genomic_DNA"/>
</dbReference>
<dbReference type="GO" id="GO:0004065">
    <property type="term" value="F:arylsulfatase activity"/>
    <property type="evidence" value="ECO:0007669"/>
    <property type="project" value="TreeGrafter"/>
</dbReference>